<organism evidence="2 3">
    <name type="scientific">Rhodopirellula bahusiensis</name>
    <dbReference type="NCBI Taxonomy" id="2014065"/>
    <lineage>
        <taxon>Bacteria</taxon>
        <taxon>Pseudomonadati</taxon>
        <taxon>Planctomycetota</taxon>
        <taxon>Planctomycetia</taxon>
        <taxon>Pirellulales</taxon>
        <taxon>Pirellulaceae</taxon>
        <taxon>Rhodopirellula</taxon>
    </lineage>
</organism>
<dbReference type="OrthoDB" id="8480418at2"/>
<feature type="transmembrane region" description="Helical" evidence="1">
    <location>
        <begin position="44"/>
        <end position="61"/>
    </location>
</feature>
<feature type="transmembrane region" description="Helical" evidence="1">
    <location>
        <begin position="141"/>
        <end position="159"/>
    </location>
</feature>
<evidence type="ECO:0000313" key="3">
    <source>
        <dbReference type="Proteomes" id="UP000225740"/>
    </source>
</evidence>
<name>A0A2G1W0W2_9BACT</name>
<keyword evidence="1" id="KW-1133">Transmembrane helix</keyword>
<dbReference type="AlphaFoldDB" id="A0A2G1W0W2"/>
<proteinExistence type="predicted"/>
<protein>
    <submittedName>
        <fullName evidence="2">Uncharacterized protein</fullName>
    </submittedName>
</protein>
<evidence type="ECO:0000256" key="1">
    <source>
        <dbReference type="SAM" id="Phobius"/>
    </source>
</evidence>
<keyword evidence="3" id="KW-1185">Reference proteome</keyword>
<comment type="caution">
    <text evidence="2">The sequence shown here is derived from an EMBL/GenBank/DDBJ whole genome shotgun (WGS) entry which is preliminary data.</text>
</comment>
<evidence type="ECO:0000313" key="2">
    <source>
        <dbReference type="EMBL" id="PHQ32663.1"/>
    </source>
</evidence>
<keyword evidence="1" id="KW-0812">Transmembrane</keyword>
<dbReference type="GeneID" id="90611152"/>
<dbReference type="Proteomes" id="UP000225740">
    <property type="component" value="Unassembled WGS sequence"/>
</dbReference>
<keyword evidence="1" id="KW-0472">Membrane</keyword>
<accession>A0A2G1W0W2</accession>
<feature type="transmembrane region" description="Helical" evidence="1">
    <location>
        <begin position="109"/>
        <end position="129"/>
    </location>
</feature>
<gene>
    <name evidence="2" type="ORF">CEE69_24815</name>
</gene>
<dbReference type="EMBL" id="NIZW01000024">
    <property type="protein sequence ID" value="PHQ32663.1"/>
    <property type="molecule type" value="Genomic_DNA"/>
</dbReference>
<dbReference type="RefSeq" id="WP_099263322.1">
    <property type="nucleotide sequence ID" value="NZ_NIZW01000024.1"/>
</dbReference>
<sequence>MSVAERRRSASSRRWQQFRTDFASKFRSRVFGTGRAWSFRRRRVASLLIVAIAIVLTAWASQSLHAALYRSSVMTGWTLLSCILILFAIGIRRRIPILPLGSMSTWTQVHIFTGIFACGVFVMHVPAIATGRLIADGWLEGTLSVLFIGVSLSGFYGLLASRRLPARLTAMGSQPRYDQIDWHREQLAARATQRLDSLTSIDSQRVLGEFDDQYLRRYLDSPLSWSHRLFAHSFRRRRLVIGLNELHRYLEDDGKEVADELAGLVRRRDELDTQHALQWRLRAWVAVHAVMSLGLVALAIMHTIHALQFVES</sequence>
<feature type="transmembrane region" description="Helical" evidence="1">
    <location>
        <begin position="283"/>
        <end position="304"/>
    </location>
</feature>
<reference evidence="2 3" key="1">
    <citation type="submission" date="2017-06" db="EMBL/GenBank/DDBJ databases">
        <title>Description of Rhodopirellula bahusiensis sp. nov.</title>
        <authorList>
            <person name="Kizina J."/>
            <person name="Harder J."/>
        </authorList>
    </citation>
    <scope>NUCLEOTIDE SEQUENCE [LARGE SCALE GENOMIC DNA]</scope>
    <source>
        <strain evidence="2 3">SWK21</strain>
    </source>
</reference>
<feature type="transmembrane region" description="Helical" evidence="1">
    <location>
        <begin position="67"/>
        <end position="89"/>
    </location>
</feature>